<dbReference type="InterPro" id="IPR001647">
    <property type="entry name" value="HTH_TetR"/>
</dbReference>
<dbReference type="Pfam" id="PF14278">
    <property type="entry name" value="TetR_C_8"/>
    <property type="match status" value="1"/>
</dbReference>
<dbReference type="PANTHER" id="PTHR43479">
    <property type="entry name" value="ACREF/ENVCD OPERON REPRESSOR-RELATED"/>
    <property type="match status" value="1"/>
</dbReference>
<evidence type="ECO:0000256" key="2">
    <source>
        <dbReference type="PROSITE-ProRule" id="PRU00335"/>
    </source>
</evidence>
<evidence type="ECO:0000256" key="1">
    <source>
        <dbReference type="ARBA" id="ARBA00023125"/>
    </source>
</evidence>
<dbReference type="PROSITE" id="PS50977">
    <property type="entry name" value="HTH_TETR_2"/>
    <property type="match status" value="1"/>
</dbReference>
<dbReference type="RefSeq" id="WP_013918634.1">
    <property type="nucleotide sequence ID" value="NC_015690.1"/>
</dbReference>
<evidence type="ECO:0000313" key="4">
    <source>
        <dbReference type="EMBL" id="AEI43481.1"/>
    </source>
</evidence>
<proteinExistence type="predicted"/>
<dbReference type="SUPFAM" id="SSF46689">
    <property type="entry name" value="Homeodomain-like"/>
    <property type="match status" value="1"/>
</dbReference>
<dbReference type="AlphaFoldDB" id="F8FLB3"/>
<organism evidence="4 5">
    <name type="scientific">Paenibacillus mucilaginosus (strain KNP414)</name>
    <dbReference type="NCBI Taxonomy" id="1036673"/>
    <lineage>
        <taxon>Bacteria</taxon>
        <taxon>Bacillati</taxon>
        <taxon>Bacillota</taxon>
        <taxon>Bacilli</taxon>
        <taxon>Bacillales</taxon>
        <taxon>Paenibacillaceae</taxon>
        <taxon>Paenibacillus</taxon>
    </lineage>
</organism>
<dbReference type="PANTHER" id="PTHR43479:SF7">
    <property type="entry name" value="TETR-FAMILY TRANSCRIPTIONAL REGULATOR"/>
    <property type="match status" value="1"/>
</dbReference>
<dbReference type="Gene3D" id="1.10.357.10">
    <property type="entry name" value="Tetracycline Repressor, domain 2"/>
    <property type="match status" value="1"/>
</dbReference>
<dbReference type="HOGENOM" id="CLU_087539_0_5_9"/>
<dbReference type="InterPro" id="IPR050624">
    <property type="entry name" value="HTH-type_Tx_Regulator"/>
</dbReference>
<protein>
    <submittedName>
        <fullName evidence="4">Transcriptional regulator, TetR</fullName>
    </submittedName>
</protein>
<feature type="domain" description="HTH tetR-type" evidence="3">
    <location>
        <begin position="12"/>
        <end position="72"/>
    </location>
</feature>
<dbReference type="KEGG" id="pms:KNP414_04956"/>
<dbReference type="GO" id="GO:0003677">
    <property type="term" value="F:DNA binding"/>
    <property type="evidence" value="ECO:0007669"/>
    <property type="project" value="UniProtKB-UniRule"/>
</dbReference>
<evidence type="ECO:0000259" key="3">
    <source>
        <dbReference type="PROSITE" id="PS50977"/>
    </source>
</evidence>
<dbReference type="Proteomes" id="UP000006620">
    <property type="component" value="Chromosome"/>
</dbReference>
<dbReference type="PATRIC" id="fig|1036673.3.peg.4573"/>
<name>F8FLB3_PAEMK</name>
<feature type="DNA-binding region" description="H-T-H motif" evidence="2">
    <location>
        <begin position="35"/>
        <end position="54"/>
    </location>
</feature>
<reference evidence="4 5" key="2">
    <citation type="journal article" date="2013" name="Genome Announc.">
        <title>Genome Sequence of Growth-Improving Paenibacillus mucilaginosus Strain KNP414.</title>
        <authorList>
            <person name="Lu J.J."/>
            <person name="Wang J.F."/>
            <person name="Hu X.F."/>
        </authorList>
    </citation>
    <scope>NUCLEOTIDE SEQUENCE [LARGE SCALE GENOMIC DNA]</scope>
    <source>
        <strain evidence="4 5">KNP414</strain>
    </source>
</reference>
<dbReference type="EMBL" id="CP002869">
    <property type="protein sequence ID" value="AEI43481.1"/>
    <property type="molecule type" value="Genomic_DNA"/>
</dbReference>
<accession>F8FLB3</accession>
<gene>
    <name evidence="4" type="ordered locus">KNP414_04956</name>
</gene>
<evidence type="ECO:0000313" key="5">
    <source>
        <dbReference type="Proteomes" id="UP000006620"/>
    </source>
</evidence>
<dbReference type="InterPro" id="IPR039532">
    <property type="entry name" value="TetR_C_Firmicutes"/>
</dbReference>
<dbReference type="Pfam" id="PF00440">
    <property type="entry name" value="TetR_N"/>
    <property type="match status" value="1"/>
</dbReference>
<dbReference type="InterPro" id="IPR009057">
    <property type="entry name" value="Homeodomain-like_sf"/>
</dbReference>
<reference evidence="5" key="1">
    <citation type="submission" date="2011-06" db="EMBL/GenBank/DDBJ databases">
        <title>Complete genome sequence of Paenibacillus mucilaginosus KNP414.</title>
        <authorList>
            <person name="Wang J."/>
            <person name="Hu S."/>
            <person name="Hu X."/>
            <person name="Zhang B."/>
            <person name="Dong D."/>
            <person name="Zhang S."/>
            <person name="Zhao K."/>
            <person name="Wu D."/>
        </authorList>
    </citation>
    <scope>NUCLEOTIDE SEQUENCE [LARGE SCALE GENOMIC DNA]</scope>
    <source>
        <strain evidence="5">KNP414</strain>
    </source>
</reference>
<keyword evidence="1 2" id="KW-0238">DNA-binding</keyword>
<sequence length="200" mass="23169">MPVTRPPDRRIQRTRQMIADAFLSLLHRRPYEDISVLDISVQANINRSTFYAHYTDKEDLLTRMLTEHLGRLEELLAGERCRLPSPPTFHEPDPLFLALFEHLSEHQLFYGAMLACDTPANIQDRMQKLLREIFYRRLSGIGMDQKVQVPLDLLLDYASCAVQGTIAKWFADNRVYSPHHMALQLTRLSLLGTYEAMGLR</sequence>